<dbReference type="STRING" id="48467.SAMN02745166_02751"/>
<dbReference type="InterPro" id="IPR016032">
    <property type="entry name" value="Sig_transdc_resp-reg_C-effctor"/>
</dbReference>
<dbReference type="Proteomes" id="UP000190774">
    <property type="component" value="Unassembled WGS sequence"/>
</dbReference>
<feature type="modified residue" description="4-aspartylphosphate" evidence="3">
    <location>
        <position position="58"/>
    </location>
</feature>
<accession>A0A1T4Y9B5</accession>
<dbReference type="GO" id="GO:0006355">
    <property type="term" value="P:regulation of DNA-templated transcription"/>
    <property type="evidence" value="ECO:0007669"/>
    <property type="project" value="InterPro"/>
</dbReference>
<dbReference type="EMBL" id="FUYE01000008">
    <property type="protein sequence ID" value="SKA98407.1"/>
    <property type="molecule type" value="Genomic_DNA"/>
</dbReference>
<dbReference type="PROSITE" id="PS50110">
    <property type="entry name" value="RESPONSE_REGULATORY"/>
    <property type="match status" value="1"/>
</dbReference>
<dbReference type="InterPro" id="IPR011006">
    <property type="entry name" value="CheY-like_superfamily"/>
</dbReference>
<protein>
    <submittedName>
        <fullName evidence="6">Two component transcriptional regulator, LuxR family</fullName>
    </submittedName>
</protein>
<dbReference type="SMART" id="SM00421">
    <property type="entry name" value="HTH_LUXR"/>
    <property type="match status" value="1"/>
</dbReference>
<dbReference type="PRINTS" id="PR00038">
    <property type="entry name" value="HTHLUXR"/>
</dbReference>
<dbReference type="InterPro" id="IPR000792">
    <property type="entry name" value="Tscrpt_reg_LuxR_C"/>
</dbReference>
<dbReference type="SUPFAM" id="SSF46894">
    <property type="entry name" value="C-terminal effector domain of the bipartite response regulators"/>
    <property type="match status" value="1"/>
</dbReference>
<dbReference type="OrthoDB" id="9796655at2"/>
<dbReference type="AlphaFoldDB" id="A0A1T4Y9B5"/>
<dbReference type="GO" id="GO:0003677">
    <property type="term" value="F:DNA binding"/>
    <property type="evidence" value="ECO:0007669"/>
    <property type="project" value="UniProtKB-KW"/>
</dbReference>
<evidence type="ECO:0000256" key="3">
    <source>
        <dbReference type="PROSITE-ProRule" id="PRU00169"/>
    </source>
</evidence>
<evidence type="ECO:0000313" key="7">
    <source>
        <dbReference type="Proteomes" id="UP000190774"/>
    </source>
</evidence>
<proteinExistence type="predicted"/>
<dbReference type="Gene3D" id="3.40.50.2300">
    <property type="match status" value="1"/>
</dbReference>
<dbReference type="RefSeq" id="WP_078814032.1">
    <property type="nucleotide sequence ID" value="NZ_FUYE01000008.1"/>
</dbReference>
<sequence length="208" mass="22562">MSLPSITLLLVDDHFVVRSGIAASLELEDDLKVVGEVERGELALEAYTRLQPSVVLMDLQLPGISGIDAAARILEARADAKVLMFSTFARDDEIQAALRAGALGYLQKSSSRDDLLAAIRTVAGGKRWLAADLEARLRERTAEPEITPREREILTLVTQGNANKEIAAILGISEDTVKQHVSRILGKLKVNDRAQATAEAIRRGLVSV</sequence>
<dbReference type="SMART" id="SM00448">
    <property type="entry name" value="REC"/>
    <property type="match status" value="1"/>
</dbReference>
<evidence type="ECO:0000256" key="1">
    <source>
        <dbReference type="ARBA" id="ARBA00022553"/>
    </source>
</evidence>
<keyword evidence="7" id="KW-1185">Reference proteome</keyword>
<gene>
    <name evidence="6" type="ORF">SAMN02745166_02751</name>
</gene>
<evidence type="ECO:0000313" key="6">
    <source>
        <dbReference type="EMBL" id="SKA98407.1"/>
    </source>
</evidence>
<feature type="domain" description="HTH luxR-type" evidence="4">
    <location>
        <begin position="139"/>
        <end position="204"/>
    </location>
</feature>
<feature type="domain" description="Response regulatory" evidence="5">
    <location>
        <begin position="7"/>
        <end position="123"/>
    </location>
</feature>
<dbReference type="GO" id="GO:0000160">
    <property type="term" value="P:phosphorelay signal transduction system"/>
    <property type="evidence" value="ECO:0007669"/>
    <property type="project" value="InterPro"/>
</dbReference>
<evidence type="ECO:0000259" key="5">
    <source>
        <dbReference type="PROSITE" id="PS50110"/>
    </source>
</evidence>
<keyword evidence="2" id="KW-0238">DNA-binding</keyword>
<dbReference type="InterPro" id="IPR001789">
    <property type="entry name" value="Sig_transdc_resp-reg_receiver"/>
</dbReference>
<dbReference type="SUPFAM" id="SSF52172">
    <property type="entry name" value="CheY-like"/>
    <property type="match status" value="1"/>
</dbReference>
<dbReference type="PROSITE" id="PS00622">
    <property type="entry name" value="HTH_LUXR_1"/>
    <property type="match status" value="1"/>
</dbReference>
<reference evidence="7" key="1">
    <citation type="submission" date="2017-02" db="EMBL/GenBank/DDBJ databases">
        <authorList>
            <person name="Varghese N."/>
            <person name="Submissions S."/>
        </authorList>
    </citation>
    <scope>NUCLEOTIDE SEQUENCE [LARGE SCALE GENOMIC DNA]</scope>
    <source>
        <strain evidence="7">ATCC 700200</strain>
    </source>
</reference>
<dbReference type="Pfam" id="PF00196">
    <property type="entry name" value="GerE"/>
    <property type="match status" value="1"/>
</dbReference>
<dbReference type="PANTHER" id="PTHR43214">
    <property type="entry name" value="TWO-COMPONENT RESPONSE REGULATOR"/>
    <property type="match status" value="1"/>
</dbReference>
<dbReference type="Pfam" id="PF00072">
    <property type="entry name" value="Response_reg"/>
    <property type="match status" value="1"/>
</dbReference>
<evidence type="ECO:0000259" key="4">
    <source>
        <dbReference type="PROSITE" id="PS50043"/>
    </source>
</evidence>
<organism evidence="6 7">
    <name type="scientific">Prosthecobacter debontii</name>
    <dbReference type="NCBI Taxonomy" id="48467"/>
    <lineage>
        <taxon>Bacteria</taxon>
        <taxon>Pseudomonadati</taxon>
        <taxon>Verrucomicrobiota</taxon>
        <taxon>Verrucomicrobiia</taxon>
        <taxon>Verrucomicrobiales</taxon>
        <taxon>Verrucomicrobiaceae</taxon>
        <taxon>Prosthecobacter</taxon>
    </lineage>
</organism>
<dbReference type="PROSITE" id="PS50043">
    <property type="entry name" value="HTH_LUXR_2"/>
    <property type="match status" value="1"/>
</dbReference>
<name>A0A1T4Y9B5_9BACT</name>
<evidence type="ECO:0000256" key="2">
    <source>
        <dbReference type="ARBA" id="ARBA00023125"/>
    </source>
</evidence>
<dbReference type="CDD" id="cd17535">
    <property type="entry name" value="REC_NarL-like"/>
    <property type="match status" value="1"/>
</dbReference>
<dbReference type="CDD" id="cd06170">
    <property type="entry name" value="LuxR_C_like"/>
    <property type="match status" value="1"/>
</dbReference>
<dbReference type="InterPro" id="IPR058245">
    <property type="entry name" value="NreC/VraR/RcsB-like_REC"/>
</dbReference>
<dbReference type="PANTHER" id="PTHR43214:SF43">
    <property type="entry name" value="TWO-COMPONENT RESPONSE REGULATOR"/>
    <property type="match status" value="1"/>
</dbReference>
<keyword evidence="1 3" id="KW-0597">Phosphoprotein</keyword>
<dbReference type="InterPro" id="IPR039420">
    <property type="entry name" value="WalR-like"/>
</dbReference>